<dbReference type="Pfam" id="PF06245">
    <property type="entry name" value="DUF1015"/>
    <property type="match status" value="1"/>
</dbReference>
<dbReference type="AlphaFoldDB" id="A0A1I4YY98"/>
<dbReference type="STRING" id="684065.SAMN05421738_11233"/>
<dbReference type="Proteomes" id="UP000199149">
    <property type="component" value="Unassembled WGS sequence"/>
</dbReference>
<sequence>MPQFKPFKGIRPTEATSQDFVTLAVNQYSKDELEKYISTRENSFLHIILPTWDDTIKDSKEKFRQVRANLEDFIARKILVQDHSSFYIYQVIQPNGRQTKGLLGLVNIDDYRQNKIKKHEETIDRRVELFADYLKESHFHAEPVLLTYKPSQRVDLLVDTEMKRKPILKIEEGNGTQHLLWRVENRLNLKQFKDSIEKLDELYIADGHHRMESSERYTKHAVETAEEDVYGDESFNYTLALLVSDEDLIINDYNRLISDLNGLSTEEFIKELENYFDIIPKGEELIVPTKKHHIVMYLEDKFYSLYVKNNSCTIKGLCELDTYIFEETVLKPILNIHDTKKDKRVHYECGTRSKEGVEALKNKVDHHDYVAAFAFYPVDVKDLQLISDLGLKMPPKSTYIEPKPLSGFAVFDLKE</sequence>
<evidence type="ECO:0000313" key="1">
    <source>
        <dbReference type="EMBL" id="SFN42620.1"/>
    </source>
</evidence>
<dbReference type="RefSeq" id="WP_092908895.1">
    <property type="nucleotide sequence ID" value="NZ_FOUZ01000012.1"/>
</dbReference>
<organism evidence="1 2">
    <name type="scientific">Algoriella xinjiangensis</name>
    <dbReference type="NCBI Taxonomy" id="684065"/>
    <lineage>
        <taxon>Bacteria</taxon>
        <taxon>Pseudomonadati</taxon>
        <taxon>Bacteroidota</taxon>
        <taxon>Flavobacteriia</taxon>
        <taxon>Flavobacteriales</taxon>
        <taxon>Weeksellaceae</taxon>
        <taxon>Algoriella</taxon>
    </lineage>
</organism>
<accession>A0A1I4YY98</accession>
<dbReference type="OrthoDB" id="9781616at2"/>
<dbReference type="PANTHER" id="PTHR36454:SF1">
    <property type="entry name" value="DUF1015 DOMAIN-CONTAINING PROTEIN"/>
    <property type="match status" value="1"/>
</dbReference>
<keyword evidence="2" id="KW-1185">Reference proteome</keyword>
<dbReference type="PANTHER" id="PTHR36454">
    <property type="entry name" value="LMO2823 PROTEIN"/>
    <property type="match status" value="1"/>
</dbReference>
<gene>
    <name evidence="1" type="ORF">SAMN05421738_11233</name>
</gene>
<dbReference type="InterPro" id="IPR008323">
    <property type="entry name" value="UCP033563"/>
</dbReference>
<dbReference type="EMBL" id="FOUZ01000012">
    <property type="protein sequence ID" value="SFN42620.1"/>
    <property type="molecule type" value="Genomic_DNA"/>
</dbReference>
<evidence type="ECO:0000313" key="2">
    <source>
        <dbReference type="Proteomes" id="UP000199149"/>
    </source>
</evidence>
<dbReference type="PIRSF" id="PIRSF033563">
    <property type="entry name" value="UCP033563"/>
    <property type="match status" value="1"/>
</dbReference>
<proteinExistence type="predicted"/>
<protein>
    <submittedName>
        <fullName evidence="1">Uncharacterized conserved protein, DUF1015 family</fullName>
    </submittedName>
</protein>
<name>A0A1I4YY98_9FLAO</name>
<reference evidence="2" key="1">
    <citation type="submission" date="2016-10" db="EMBL/GenBank/DDBJ databases">
        <authorList>
            <person name="Varghese N."/>
            <person name="Submissions S."/>
        </authorList>
    </citation>
    <scope>NUCLEOTIDE SEQUENCE [LARGE SCALE GENOMIC DNA]</scope>
    <source>
        <strain evidence="2">XJ109</strain>
    </source>
</reference>